<dbReference type="EMBL" id="ATIR01000104">
    <property type="protein sequence ID" value="EPI04823.1"/>
    <property type="molecule type" value="Genomic_DNA"/>
</dbReference>
<name>A0ABC9TL90_ENTFL</name>
<proteinExistence type="predicted"/>
<protein>
    <submittedName>
        <fullName evidence="2">ATP synthase F1, delta subunit</fullName>
    </submittedName>
</protein>
<sequence>FQETQRNRIEELKAEIAELHTQVEQLTALKKQIATTYYHDDKVTPETATDDQIKQAIIQLITNGEEDTPKLNENYKETINNTLENVPIESLKQLIDELVRQHVLSKDQAAVFYDELTIVNKYATDFEKPVGTDVHFSYLDTKPTQPEIIQINSQMITLSLDTTKDNMVIVQGKDSSQGNVTFTLDDNKVQEIQTFLNNQLKPYDYQTSITSISAAGNSFTIAKPTKISDIESKNSNKKDQPAENNEMKIPATMSLSVNLPLNWYLTEEQQKTSYNTVDYTWSVNGNLQEDKFFACYVAMAQPLVNDIPEIMKQFQQLDTTAQQIVTLYGTPNQSLSIREYAAMLQVSENQTKTIEELAGKESIYWLYDNITDEEQQKMITERLLAEYKKTGNQLYRETDEQINQLKQLIGTETDQNTVGNPATLYGTLNLMTIPDKLLQEAEK</sequence>
<dbReference type="AlphaFoldDB" id="A0ABC9TL90"/>
<dbReference type="Proteomes" id="UP000015750">
    <property type="component" value="Unassembled WGS sequence"/>
</dbReference>
<feature type="non-terminal residue" evidence="2">
    <location>
        <position position="443"/>
    </location>
</feature>
<comment type="caution">
    <text evidence="2">The sequence shown here is derived from an EMBL/GenBank/DDBJ whole genome shotgun (WGS) entry which is preliminary data.</text>
</comment>
<gene>
    <name evidence="2" type="ORF">D358_02777</name>
</gene>
<keyword evidence="1" id="KW-0175">Coiled coil</keyword>
<evidence type="ECO:0000313" key="2">
    <source>
        <dbReference type="EMBL" id="EPI04823.1"/>
    </source>
</evidence>
<organism evidence="2 3">
    <name type="scientific">Enterococcus faecalis RP2S-4</name>
    <dbReference type="NCBI Taxonomy" id="1244145"/>
    <lineage>
        <taxon>Bacteria</taxon>
        <taxon>Bacillati</taxon>
        <taxon>Bacillota</taxon>
        <taxon>Bacilli</taxon>
        <taxon>Lactobacillales</taxon>
        <taxon>Enterococcaceae</taxon>
        <taxon>Enterococcus</taxon>
    </lineage>
</organism>
<evidence type="ECO:0000313" key="3">
    <source>
        <dbReference type="Proteomes" id="UP000015750"/>
    </source>
</evidence>
<feature type="non-terminal residue" evidence="2">
    <location>
        <position position="1"/>
    </location>
</feature>
<evidence type="ECO:0000256" key="1">
    <source>
        <dbReference type="SAM" id="Coils"/>
    </source>
</evidence>
<feature type="coiled-coil region" evidence="1">
    <location>
        <begin position="2"/>
        <end position="29"/>
    </location>
</feature>
<accession>A0ABC9TL90</accession>
<reference evidence="2 3" key="1">
    <citation type="submission" date="2013-06" db="EMBL/GenBank/DDBJ databases">
        <authorList>
            <person name="Weinstock G."/>
            <person name="Sodergren E."/>
            <person name="Lobos E.A."/>
            <person name="Fulton L."/>
            <person name="Fulton R."/>
            <person name="Courtney L."/>
            <person name="Fronick C."/>
            <person name="O'Laughlin M."/>
            <person name="Godfrey J."/>
            <person name="Wilson R.M."/>
            <person name="Miner T."/>
            <person name="Farmer C."/>
            <person name="Delehaunty K."/>
            <person name="Cordes M."/>
            <person name="Minx P."/>
            <person name="Tomlinson C."/>
            <person name="Chen J."/>
            <person name="Wollam A."/>
            <person name="Pepin K.H."/>
            <person name="Bhonagiri V."/>
            <person name="Zhang X."/>
            <person name="Warren W."/>
            <person name="Mitreva M."/>
            <person name="Mardis E.R."/>
            <person name="Wilson R.K."/>
        </authorList>
    </citation>
    <scope>NUCLEOTIDE SEQUENCE [LARGE SCALE GENOMIC DNA]</scope>
    <source>
        <strain evidence="2 3">RP2S-4</strain>
    </source>
</reference>